<dbReference type="Pfam" id="PF10187">
    <property type="entry name" value="FAM192A_Fyv6_N"/>
    <property type="match status" value="1"/>
</dbReference>
<sequence length="220" mass="24065">MDFVSEKELEKQKQEKEGEEEYDPRPLYERLKAAKELKQEEIDAETADAAKIGLEDDEVDFLHSVAKLKYEKESSKKKEEQALFEQQRRVLQQQDKPTTSVINLTAPKMKAGALLANKKATNCLGLIRKRKLSGENEEVVTEKKVVATPAVGVLQKCGGYPTTLIQAGVLPGVGMYDSDSESSDDDIDDSLTLPAVSPSVSTPKANKSCSNSSLNTSASA</sequence>
<dbReference type="Proteomes" id="UP000614601">
    <property type="component" value="Unassembled WGS sequence"/>
</dbReference>
<gene>
    <name evidence="5" type="ORF">BOKJ2_LOCUS1712</name>
</gene>
<evidence type="ECO:0000313" key="5">
    <source>
        <dbReference type="EMBL" id="CAD5207028.1"/>
    </source>
</evidence>
<keyword evidence="6" id="KW-1185">Reference proteome</keyword>
<dbReference type="EMBL" id="CAJFDH010000001">
    <property type="protein sequence ID" value="CAD5207028.1"/>
    <property type="molecule type" value="Genomic_DNA"/>
</dbReference>
<keyword evidence="2" id="KW-0539">Nucleus</keyword>
<dbReference type="PANTHER" id="PTHR13495">
    <property type="entry name" value="NEFA-INTERACTING NUCLEAR PROTEIN NIP30"/>
    <property type="match status" value="1"/>
</dbReference>
<dbReference type="GO" id="GO:0005634">
    <property type="term" value="C:nucleus"/>
    <property type="evidence" value="ECO:0007669"/>
    <property type="project" value="UniProtKB-SubCell"/>
</dbReference>
<feature type="domain" description="FAM192A/Fyv6 N-terminal" evidence="4">
    <location>
        <begin position="8"/>
        <end position="86"/>
    </location>
</feature>
<dbReference type="InterPro" id="IPR039845">
    <property type="entry name" value="FAM192A"/>
</dbReference>
<dbReference type="Proteomes" id="UP000783686">
    <property type="component" value="Unassembled WGS sequence"/>
</dbReference>
<feature type="compositionally biased region" description="Low complexity" evidence="3">
    <location>
        <begin position="206"/>
        <end position="220"/>
    </location>
</feature>
<evidence type="ECO:0000256" key="3">
    <source>
        <dbReference type="SAM" id="MobiDB-lite"/>
    </source>
</evidence>
<evidence type="ECO:0000256" key="2">
    <source>
        <dbReference type="ARBA" id="ARBA00023242"/>
    </source>
</evidence>
<comment type="subcellular location">
    <subcellularLocation>
        <location evidence="1">Nucleus</location>
    </subcellularLocation>
</comment>
<feature type="region of interest" description="Disordered" evidence="3">
    <location>
        <begin position="176"/>
        <end position="220"/>
    </location>
</feature>
<feature type="compositionally biased region" description="Basic and acidic residues" evidence="3">
    <location>
        <begin position="1"/>
        <end position="16"/>
    </location>
</feature>
<comment type="caution">
    <text evidence="5">The sequence shown here is derived from an EMBL/GenBank/DDBJ whole genome shotgun (WGS) entry which is preliminary data.</text>
</comment>
<evidence type="ECO:0000259" key="4">
    <source>
        <dbReference type="Pfam" id="PF10187"/>
    </source>
</evidence>
<accession>A0A811JUG0</accession>
<evidence type="ECO:0000256" key="1">
    <source>
        <dbReference type="ARBA" id="ARBA00004123"/>
    </source>
</evidence>
<proteinExistence type="predicted"/>
<reference evidence="5" key="1">
    <citation type="submission" date="2020-09" db="EMBL/GenBank/DDBJ databases">
        <authorList>
            <person name="Kikuchi T."/>
        </authorList>
    </citation>
    <scope>NUCLEOTIDE SEQUENCE</scope>
    <source>
        <strain evidence="5">SH1</strain>
    </source>
</reference>
<feature type="region of interest" description="Disordered" evidence="3">
    <location>
        <begin position="1"/>
        <end position="27"/>
    </location>
</feature>
<protein>
    <recommendedName>
        <fullName evidence="4">FAM192A/Fyv6 N-terminal domain-containing protein</fullName>
    </recommendedName>
</protein>
<dbReference type="EMBL" id="CAJFCW020000001">
    <property type="protein sequence ID" value="CAG9084087.1"/>
    <property type="molecule type" value="Genomic_DNA"/>
</dbReference>
<dbReference type="AlphaFoldDB" id="A0A811JUG0"/>
<dbReference type="InterPro" id="IPR019331">
    <property type="entry name" value="FAM192A/Fyv6_N"/>
</dbReference>
<organism evidence="5 6">
    <name type="scientific">Bursaphelenchus okinawaensis</name>
    <dbReference type="NCBI Taxonomy" id="465554"/>
    <lineage>
        <taxon>Eukaryota</taxon>
        <taxon>Metazoa</taxon>
        <taxon>Ecdysozoa</taxon>
        <taxon>Nematoda</taxon>
        <taxon>Chromadorea</taxon>
        <taxon>Rhabditida</taxon>
        <taxon>Tylenchina</taxon>
        <taxon>Tylenchomorpha</taxon>
        <taxon>Aphelenchoidea</taxon>
        <taxon>Aphelenchoididae</taxon>
        <taxon>Bursaphelenchus</taxon>
    </lineage>
</organism>
<feature type="compositionally biased region" description="Acidic residues" evidence="3">
    <location>
        <begin position="178"/>
        <end position="189"/>
    </location>
</feature>
<dbReference type="PANTHER" id="PTHR13495:SF0">
    <property type="entry name" value="PSME3-INTERACTING PROTEIN"/>
    <property type="match status" value="1"/>
</dbReference>
<name>A0A811JUG0_9BILA</name>
<evidence type="ECO:0000313" key="6">
    <source>
        <dbReference type="Proteomes" id="UP000614601"/>
    </source>
</evidence>
<dbReference type="OrthoDB" id="75720at2759"/>